<sequence length="175" mass="19497">MNSTTYQELREQITSALARGDRLLISTESGIVAANGPDLAQFLDELSPDQPARVLETHPMGTHDVDEVGYGWTITDDYRDTAGEISYRWTTGPEDISERQLAMLMDGAPLVEGYGRFRFRLHQEDGGILFEGNAVFREDDDQLLNAVAAPLAQFGEIEGGASHITWEDHPEWDVE</sequence>
<gene>
    <name evidence="1" type="ORF">E4P33_10400</name>
</gene>
<evidence type="ECO:0000313" key="1">
    <source>
        <dbReference type="EMBL" id="TFH99687.1"/>
    </source>
</evidence>
<proteinExistence type="predicted"/>
<protein>
    <submittedName>
        <fullName evidence="1">Uncharacterized protein</fullName>
    </submittedName>
</protein>
<accession>A0AAX2SC09</accession>
<comment type="caution">
    <text evidence="1">The sequence shown here is derived from an EMBL/GenBank/DDBJ whole genome shotgun (WGS) entry which is preliminary data.</text>
</comment>
<evidence type="ECO:0000313" key="2">
    <source>
        <dbReference type="Proteomes" id="UP000298017"/>
    </source>
</evidence>
<dbReference type="RefSeq" id="WP_135010850.1">
    <property type="nucleotide sequence ID" value="NZ_SPNK01000013.1"/>
</dbReference>
<organism evidence="1 2">
    <name type="scientific">Kocuria rhizophila</name>
    <dbReference type="NCBI Taxonomy" id="72000"/>
    <lineage>
        <taxon>Bacteria</taxon>
        <taxon>Bacillati</taxon>
        <taxon>Actinomycetota</taxon>
        <taxon>Actinomycetes</taxon>
        <taxon>Micrococcales</taxon>
        <taxon>Micrococcaceae</taxon>
        <taxon>Kocuria</taxon>
    </lineage>
</organism>
<keyword evidence="2" id="KW-1185">Reference proteome</keyword>
<dbReference type="AlphaFoldDB" id="A0AAX2SC09"/>
<name>A0AAX2SC09_KOCRH</name>
<dbReference type="Proteomes" id="UP000298017">
    <property type="component" value="Unassembled WGS sequence"/>
</dbReference>
<dbReference type="EMBL" id="SPNK01000013">
    <property type="protein sequence ID" value="TFH99687.1"/>
    <property type="molecule type" value="Genomic_DNA"/>
</dbReference>
<reference evidence="1 2" key="1">
    <citation type="submission" date="2019-03" db="EMBL/GenBank/DDBJ databases">
        <title>Genome Sequencing and Assembly of Various Microbes Isolated from Alder Root Nodule.</title>
        <authorList>
            <person name="Swanson E."/>
            <person name="Sevigny J.L."/>
            <person name="Pesce C."/>
            <person name="Davis I."/>
            <person name="Kleiner V."/>
            <person name="Tisa L."/>
        </authorList>
    </citation>
    <scope>NUCLEOTIDE SEQUENCE [LARGE SCALE GENOMIC DNA]</scope>
    <source>
        <strain evidence="1 2">4R-31</strain>
    </source>
</reference>